<protein>
    <submittedName>
        <fullName evidence="1">5814_t:CDS:1</fullName>
    </submittedName>
</protein>
<name>A0ACA9S017_9GLOM</name>
<gene>
    <name evidence="1" type="ORF">RPERSI_LOCUS25061</name>
</gene>
<keyword evidence="2" id="KW-1185">Reference proteome</keyword>
<organism evidence="1 2">
    <name type="scientific">Racocetra persica</name>
    <dbReference type="NCBI Taxonomy" id="160502"/>
    <lineage>
        <taxon>Eukaryota</taxon>
        <taxon>Fungi</taxon>
        <taxon>Fungi incertae sedis</taxon>
        <taxon>Mucoromycota</taxon>
        <taxon>Glomeromycotina</taxon>
        <taxon>Glomeromycetes</taxon>
        <taxon>Diversisporales</taxon>
        <taxon>Gigasporaceae</taxon>
        <taxon>Racocetra</taxon>
    </lineage>
</organism>
<evidence type="ECO:0000313" key="2">
    <source>
        <dbReference type="Proteomes" id="UP000789920"/>
    </source>
</evidence>
<comment type="caution">
    <text evidence="1">The sequence shown here is derived from an EMBL/GenBank/DDBJ whole genome shotgun (WGS) entry which is preliminary data.</text>
</comment>
<evidence type="ECO:0000313" key="1">
    <source>
        <dbReference type="EMBL" id="CAG8819100.1"/>
    </source>
</evidence>
<accession>A0ACA9S017</accession>
<dbReference type="EMBL" id="CAJVQC010081854">
    <property type="protein sequence ID" value="CAG8819100.1"/>
    <property type="molecule type" value="Genomic_DNA"/>
</dbReference>
<proteinExistence type="predicted"/>
<sequence length="56" mass="6155">SMFSGITLYQIAPALITMPTAQTSTSTKGKASISVQTQLLLQLNNYTITTYSMFYN</sequence>
<dbReference type="Proteomes" id="UP000789920">
    <property type="component" value="Unassembled WGS sequence"/>
</dbReference>
<reference evidence="1" key="1">
    <citation type="submission" date="2021-06" db="EMBL/GenBank/DDBJ databases">
        <authorList>
            <person name="Kallberg Y."/>
            <person name="Tangrot J."/>
            <person name="Rosling A."/>
        </authorList>
    </citation>
    <scope>NUCLEOTIDE SEQUENCE</scope>
    <source>
        <strain evidence="1">MA461A</strain>
    </source>
</reference>
<feature type="non-terminal residue" evidence="1">
    <location>
        <position position="1"/>
    </location>
</feature>